<dbReference type="PANTHER" id="PTHR43737:SF1">
    <property type="entry name" value="DUF1501 DOMAIN-CONTAINING PROTEIN"/>
    <property type="match status" value="1"/>
</dbReference>
<proteinExistence type="predicted"/>
<reference evidence="1 2" key="1">
    <citation type="submission" date="2018-10" db="EMBL/GenBank/DDBJ databases">
        <authorList>
            <person name="Chen W.-M."/>
        </authorList>
    </citation>
    <scope>NUCLEOTIDE SEQUENCE [LARGE SCALE GENOMIC DNA]</scope>
    <source>
        <strain evidence="1 2">THS-13</strain>
    </source>
</reference>
<organism evidence="1 2">
    <name type="scientific">Stagnimonas aquatica</name>
    <dbReference type="NCBI Taxonomy" id="2689987"/>
    <lineage>
        <taxon>Bacteria</taxon>
        <taxon>Pseudomonadati</taxon>
        <taxon>Pseudomonadota</taxon>
        <taxon>Gammaproteobacteria</taxon>
        <taxon>Nevskiales</taxon>
        <taxon>Nevskiaceae</taxon>
        <taxon>Stagnimonas</taxon>
    </lineage>
</organism>
<evidence type="ECO:0000313" key="2">
    <source>
        <dbReference type="Proteomes" id="UP000282106"/>
    </source>
</evidence>
<dbReference type="PROSITE" id="PS51257">
    <property type="entry name" value="PROKAR_LIPOPROTEIN"/>
    <property type="match status" value="1"/>
</dbReference>
<comment type="caution">
    <text evidence="1">The sequence shown here is derived from an EMBL/GenBank/DDBJ whole genome shotgun (WGS) entry which is preliminary data.</text>
</comment>
<accession>A0A3N0V7P6</accession>
<gene>
    <name evidence="1" type="ORF">ED208_13120</name>
</gene>
<sequence length="458" mass="47899">MSQQTRRDFLLHTLPTFAAGAGLIACGGGAGGAASDPTPPTPTDPVPPTPEGYKALVAIFLFGGNDAYNMILPASGSAYSDYAKARLDLALPQSRLLALGAADNGVPFAAHPAMSEFQSLYARGRATVLANVGPLVAPIADGQVRSASSLRPPRLFSHNDQSDQWQKASAAGLESVGWAGRAADLLAPTLSRQELPIGISYSGANLLQVGRSQVGFALGTGGAVEANFLRQNPALRPLYAEMLAAGQEHLFAREYASGQQRGLSYNALIASALAAAPASMVSFPGDRLGQQLAAVAKLISVRARLGVQRQIFFVSLGGFDTHSDQLARHEKLLRSLSQNLDAFYRATEALGLAGNVTTFTASDFGRSLSVNGDGTDHGWGSHQLIVGGAVRGGRFHGQMPDLVPGGSRDYTGGRFAPSTSVDEYGSTLLRWFGIPASEMAAVFPNIGRFGTPDLGFLS</sequence>
<dbReference type="Proteomes" id="UP000282106">
    <property type="component" value="Unassembled WGS sequence"/>
</dbReference>
<name>A0A3N0V7P6_9GAMM</name>
<dbReference type="InterPro" id="IPR010869">
    <property type="entry name" value="DUF1501"/>
</dbReference>
<evidence type="ECO:0000313" key="1">
    <source>
        <dbReference type="EMBL" id="ROH88749.1"/>
    </source>
</evidence>
<protein>
    <submittedName>
        <fullName evidence="1">DUF1501 domain-containing protein</fullName>
    </submittedName>
</protein>
<dbReference type="AlphaFoldDB" id="A0A3N0V7P6"/>
<dbReference type="EMBL" id="RJVO01000006">
    <property type="protein sequence ID" value="ROH88749.1"/>
    <property type="molecule type" value="Genomic_DNA"/>
</dbReference>
<dbReference type="InParanoid" id="A0A3N0V7P6"/>
<keyword evidence="2" id="KW-1185">Reference proteome</keyword>
<dbReference type="Pfam" id="PF07394">
    <property type="entry name" value="DUF1501"/>
    <property type="match status" value="1"/>
</dbReference>
<dbReference type="RefSeq" id="WP_123212371.1">
    <property type="nucleotide sequence ID" value="NZ_RJVO01000006.1"/>
</dbReference>
<dbReference type="PANTHER" id="PTHR43737">
    <property type="entry name" value="BLL7424 PROTEIN"/>
    <property type="match status" value="1"/>
</dbReference>